<dbReference type="PANTHER" id="PTHR23150">
    <property type="entry name" value="SULFATASE MODIFYING FACTOR 1, 2"/>
    <property type="match status" value="1"/>
</dbReference>
<dbReference type="KEGG" id="uam:UABAM_04597"/>
<dbReference type="InterPro" id="IPR042095">
    <property type="entry name" value="SUMF_sf"/>
</dbReference>
<organism evidence="3 4">
    <name type="scientific">Uabimicrobium amorphum</name>
    <dbReference type="NCBI Taxonomy" id="2596890"/>
    <lineage>
        <taxon>Bacteria</taxon>
        <taxon>Pseudomonadati</taxon>
        <taxon>Planctomycetota</taxon>
        <taxon>Candidatus Uabimicrobiia</taxon>
        <taxon>Candidatus Uabimicrobiales</taxon>
        <taxon>Candidatus Uabimicrobiaceae</taxon>
        <taxon>Candidatus Uabimicrobium</taxon>
    </lineage>
</organism>
<dbReference type="SUPFAM" id="SSF49464">
    <property type="entry name" value="Carboxypeptidase regulatory domain-like"/>
    <property type="match status" value="2"/>
</dbReference>
<proteinExistence type="predicted"/>
<name>A0A5S9IRG9_UABAM</name>
<protein>
    <recommendedName>
        <fullName evidence="2">Sulfatase-modifying factor enzyme-like domain-containing protein</fullName>
    </recommendedName>
</protein>
<keyword evidence="1" id="KW-0472">Membrane</keyword>
<dbReference type="Proteomes" id="UP000326354">
    <property type="component" value="Chromosome"/>
</dbReference>
<gene>
    <name evidence="3" type="ORF">UABAM_04597</name>
</gene>
<keyword evidence="4" id="KW-1185">Reference proteome</keyword>
<dbReference type="PANTHER" id="PTHR23150:SF19">
    <property type="entry name" value="FORMYLGLYCINE-GENERATING ENZYME"/>
    <property type="match status" value="1"/>
</dbReference>
<keyword evidence="1" id="KW-1133">Transmembrane helix</keyword>
<dbReference type="GO" id="GO:0120147">
    <property type="term" value="F:formylglycine-generating oxidase activity"/>
    <property type="evidence" value="ECO:0007669"/>
    <property type="project" value="TreeGrafter"/>
</dbReference>
<dbReference type="Pfam" id="PF03781">
    <property type="entry name" value="FGE-sulfatase"/>
    <property type="match status" value="1"/>
</dbReference>
<feature type="domain" description="Sulfatase-modifying factor enzyme-like" evidence="2">
    <location>
        <begin position="1042"/>
        <end position="1249"/>
    </location>
</feature>
<dbReference type="InterPro" id="IPR051043">
    <property type="entry name" value="Sulfatase_Mod_Factor_Kinase"/>
</dbReference>
<dbReference type="RefSeq" id="WP_151970278.1">
    <property type="nucleotide sequence ID" value="NZ_AP019860.1"/>
</dbReference>
<evidence type="ECO:0000259" key="2">
    <source>
        <dbReference type="Pfam" id="PF03781"/>
    </source>
</evidence>
<dbReference type="EMBL" id="AP019860">
    <property type="protein sequence ID" value="BBM86211.1"/>
    <property type="molecule type" value="Genomic_DNA"/>
</dbReference>
<sequence>MDKVKVQNVQQNLPQLLSQLKSLGFTTTIPQMQSVQSVLIVLAAEQDEVTIAKLTNYIAPIVCSSPQQQQNFRTYFPRFCAAITPVDEVVVEEDDVVLRDEPRPMRWRRWLAAAMFLVVTFLLHTWWNLPRTYLISGLVVDHNHSGIADIAVSVANKKLITRSNGYFATTLSTREREVKVLVDYGNGLVERNLELQREHHIKLDNIVLSRLEVSGKVSDDKGQALTNATLALAGKTLATDDSGRYQFSLYIADEKELKLGASCDGYFSVEKAITVSKPRQVYDIALKKIVRHDLTIKVSGEKEKSVTDARVTFQGQNVPFVDDAYRVQFAETLQRAILQVEHRDYQAWQEEIDLTTTRDIMVQLQSLVDHRLEGTVVDAGNETVANAKVEFLGQKTTTTAQGTFAFHFRTRQKQGYLQVQHNNYESYQQLVSINSESIRLKITLSQRSIAVYRFFSQLANKNYAAIITPPLPLWLWLVVVIVAVSAIERLWWQKFYYGNKRELQLANAKEQQRLEVKNPLPLFPQTIDIPQLQTLQQRRHVFSNKLDFSATAKATADAAGMFTPVYKSQRLAPEYLALVDRNAVQDHNAQWAQELLAHLQKNGIIVKIMYYNEDPRYCYDAAGQRGASLAQMAYQYYQHRLLIFGSSTGFFDPFRHEVYPWVERFCEWDIRSFFTPEPTSNWGYREWSLAKMDFVMFSTNSIGVEAFARLMAGEEVSSTDVVSWDAQLPMCLREDSESWIEERSPKPQEISELQEALREYLDDSGYRWLQRCAVYPQIHWKATLYLGHMRDDNATTLFSEKRLLRLMRLPWFRHSAMPQWLRTHLQQDLENEERQQVLDAIQHLQPLGDLYIKKDDITYRSHNLFHLRGENTPFAAHMSRALQPQLRKKLERYHQKTSFSFRDDQPLRAHKIIPRWREIFARKHCALEDSVRLQEIHRIPVVGHERKWKRLALAACILIVSIIAIAPLWRTSIPQGWESSLWELCWNAERGYIDFTVEEWGALSHGKQVELSRSYQEWYAQEKGLELTKEVARSGAKFVLKMIPPGKFWMGSPQGEKDREDNEVRHKVWVSEVYYVGETEVTQGQWSTVMGANPSIFKNVGLQGPVEQVSWEDCQEFCKKVGMRLLTQAEWEYACRAGTTRAYNLGDSIDSDKVNHNGKEYRRTETVVKSLPNKNSWGCYDFHGNVWEWCSDWYGDYSVAEQKDPKGSPQGSERVNRGGGWSYKAGDCRSAQRNNYGPDVCGSDLGLRLCVSGEKVK</sequence>
<dbReference type="SUPFAM" id="SSF56436">
    <property type="entry name" value="C-type lectin-like"/>
    <property type="match status" value="1"/>
</dbReference>
<evidence type="ECO:0000313" key="4">
    <source>
        <dbReference type="Proteomes" id="UP000326354"/>
    </source>
</evidence>
<feature type="transmembrane region" description="Helical" evidence="1">
    <location>
        <begin position="110"/>
        <end position="127"/>
    </location>
</feature>
<dbReference type="Gene3D" id="3.90.1580.10">
    <property type="entry name" value="paralog of FGE (formylglycine-generating enzyme)"/>
    <property type="match status" value="1"/>
</dbReference>
<feature type="transmembrane region" description="Helical" evidence="1">
    <location>
        <begin position="473"/>
        <end position="492"/>
    </location>
</feature>
<feature type="transmembrane region" description="Helical" evidence="1">
    <location>
        <begin position="951"/>
        <end position="969"/>
    </location>
</feature>
<evidence type="ECO:0000256" key="1">
    <source>
        <dbReference type="SAM" id="Phobius"/>
    </source>
</evidence>
<dbReference type="OrthoDB" id="6111975at2"/>
<dbReference type="AlphaFoldDB" id="A0A5S9IRG9"/>
<dbReference type="InterPro" id="IPR016187">
    <property type="entry name" value="CTDL_fold"/>
</dbReference>
<dbReference type="Gene3D" id="2.60.40.1120">
    <property type="entry name" value="Carboxypeptidase-like, regulatory domain"/>
    <property type="match status" value="2"/>
</dbReference>
<evidence type="ECO:0000313" key="3">
    <source>
        <dbReference type="EMBL" id="BBM86211.1"/>
    </source>
</evidence>
<accession>A0A5S9IRG9</accession>
<keyword evidence="1" id="KW-0812">Transmembrane</keyword>
<dbReference type="InterPro" id="IPR005532">
    <property type="entry name" value="SUMF_dom"/>
</dbReference>
<reference evidence="3 4" key="1">
    <citation type="submission" date="2019-08" db="EMBL/GenBank/DDBJ databases">
        <title>Complete genome sequence of Candidatus Uab amorphum.</title>
        <authorList>
            <person name="Shiratori T."/>
            <person name="Suzuki S."/>
            <person name="Kakizawa Y."/>
            <person name="Ishida K."/>
        </authorList>
    </citation>
    <scope>NUCLEOTIDE SEQUENCE [LARGE SCALE GENOMIC DNA]</scope>
    <source>
        <strain evidence="3 4">SRT547</strain>
    </source>
</reference>
<dbReference type="InterPro" id="IPR008969">
    <property type="entry name" value="CarboxyPept-like_regulatory"/>
</dbReference>